<keyword evidence="6 8" id="KW-0472">Membrane</keyword>
<dbReference type="Pfam" id="PF00909">
    <property type="entry name" value="Ammonium_transp"/>
    <property type="match status" value="1"/>
</dbReference>
<proteinExistence type="inferred from homology"/>
<dbReference type="InterPro" id="IPR024041">
    <property type="entry name" value="NH4_transpt_AmtB-like_dom"/>
</dbReference>
<dbReference type="NCBIfam" id="TIGR00836">
    <property type="entry name" value="amt"/>
    <property type="match status" value="1"/>
</dbReference>
<feature type="transmembrane region" description="Helical" evidence="8">
    <location>
        <begin position="184"/>
        <end position="206"/>
    </location>
</feature>
<feature type="transmembrane region" description="Helical" evidence="8">
    <location>
        <begin position="281"/>
        <end position="301"/>
    </location>
</feature>
<feature type="signal peptide" evidence="9">
    <location>
        <begin position="1"/>
        <end position="22"/>
    </location>
</feature>
<feature type="transmembrane region" description="Helical" evidence="8">
    <location>
        <begin position="32"/>
        <end position="52"/>
    </location>
</feature>
<organism evidence="11 12">
    <name type="scientific">Litoribrevibacter euphylliae</name>
    <dbReference type="NCBI Taxonomy" id="1834034"/>
    <lineage>
        <taxon>Bacteria</taxon>
        <taxon>Pseudomonadati</taxon>
        <taxon>Pseudomonadota</taxon>
        <taxon>Gammaproteobacteria</taxon>
        <taxon>Oceanospirillales</taxon>
        <taxon>Oceanospirillaceae</taxon>
        <taxon>Litoribrevibacter</taxon>
    </lineage>
</organism>
<evidence type="ECO:0000256" key="2">
    <source>
        <dbReference type="ARBA" id="ARBA00005887"/>
    </source>
</evidence>
<evidence type="ECO:0000256" key="8">
    <source>
        <dbReference type="RuleBase" id="RU362002"/>
    </source>
</evidence>
<feature type="transmembrane region" description="Helical" evidence="8">
    <location>
        <begin position="150"/>
        <end position="172"/>
    </location>
</feature>
<evidence type="ECO:0000259" key="10">
    <source>
        <dbReference type="Pfam" id="PF00909"/>
    </source>
</evidence>
<evidence type="ECO:0000313" key="12">
    <source>
        <dbReference type="Proteomes" id="UP001595476"/>
    </source>
</evidence>
<keyword evidence="9" id="KW-0732">Signal</keyword>
<dbReference type="InterPro" id="IPR001905">
    <property type="entry name" value="Ammonium_transpt"/>
</dbReference>
<evidence type="ECO:0000313" key="11">
    <source>
        <dbReference type="EMBL" id="MFC3149613.1"/>
    </source>
</evidence>
<reference evidence="12" key="1">
    <citation type="journal article" date="2019" name="Int. J. Syst. Evol. Microbiol.">
        <title>The Global Catalogue of Microorganisms (GCM) 10K type strain sequencing project: providing services to taxonomists for standard genome sequencing and annotation.</title>
        <authorList>
            <consortium name="The Broad Institute Genomics Platform"/>
            <consortium name="The Broad Institute Genome Sequencing Center for Infectious Disease"/>
            <person name="Wu L."/>
            <person name="Ma J."/>
        </authorList>
    </citation>
    <scope>NUCLEOTIDE SEQUENCE [LARGE SCALE GENOMIC DNA]</scope>
    <source>
        <strain evidence="12">KCTC 52438</strain>
    </source>
</reference>
<feature type="transmembrane region" description="Helical" evidence="8">
    <location>
        <begin position="250"/>
        <end position="269"/>
    </location>
</feature>
<evidence type="ECO:0000256" key="1">
    <source>
        <dbReference type="ARBA" id="ARBA00004141"/>
    </source>
</evidence>
<keyword evidence="4 8" id="KW-0812">Transmembrane</keyword>
<dbReference type="PANTHER" id="PTHR43029">
    <property type="entry name" value="AMMONIUM TRANSPORTER MEP2"/>
    <property type="match status" value="1"/>
</dbReference>
<dbReference type="InterPro" id="IPR018047">
    <property type="entry name" value="Ammonium_transpt_CS"/>
</dbReference>
<feature type="transmembrane region" description="Helical" evidence="8">
    <location>
        <begin position="378"/>
        <end position="401"/>
    </location>
</feature>
<evidence type="ECO:0000256" key="9">
    <source>
        <dbReference type="SAM" id="SignalP"/>
    </source>
</evidence>
<dbReference type="EMBL" id="JBHRSZ010000001">
    <property type="protein sequence ID" value="MFC3149613.1"/>
    <property type="molecule type" value="Genomic_DNA"/>
</dbReference>
<dbReference type="Proteomes" id="UP001595476">
    <property type="component" value="Unassembled WGS sequence"/>
</dbReference>
<evidence type="ECO:0000256" key="3">
    <source>
        <dbReference type="ARBA" id="ARBA00022448"/>
    </source>
</evidence>
<dbReference type="PANTHER" id="PTHR43029:SF10">
    <property type="entry name" value="AMMONIUM TRANSPORTER MEP2"/>
    <property type="match status" value="1"/>
</dbReference>
<sequence length="433" mass="45461">MKLVKQLLLIIGAGLLPSIALADELNGANTAWILTSTALVLMMTLPGLSLFYAGLVRVKNVLSVLMQCFAIACVASLLWMLVGYTMAFTDGGSLNSWIGGLSNVFLAGVQENTLSGDIPESVFVMFQMTFAIITPALMVGAFAERMKFSAMLIFSAVWLLVVYVPVTHWVWGGGWLAEMGLLDFAGGTVVHITAGVGALVAAMVLGNRNGYGKTPMPPHNLTMTVTGAGMLWVGWFGFNAGSALAANGDAGMAMLVTHISAACGSLAWMIIEWIRHGKPSVLGIVTGMVAGLGTITPASGFVGPGGAVIIGFTAGIVCYFMTAWIKNGLKIDDSLDVFPVHGVGGILGTFMAGIFASTELGVFSGQGFADGITSMGEQVGVQLVGIIATFVYTAVISYILLKVIDLVIGLRVDKDTETEGLDLREHDERGYII</sequence>
<name>A0ABV7H6V0_9GAMM</name>
<dbReference type="SUPFAM" id="SSF111352">
    <property type="entry name" value="Ammonium transporter"/>
    <property type="match status" value="1"/>
</dbReference>
<protein>
    <recommendedName>
        <fullName evidence="8">Ammonium transporter</fullName>
    </recommendedName>
</protein>
<dbReference type="RefSeq" id="WP_386714870.1">
    <property type="nucleotide sequence ID" value="NZ_JBHRSZ010000001.1"/>
</dbReference>
<evidence type="ECO:0000256" key="6">
    <source>
        <dbReference type="ARBA" id="ARBA00023136"/>
    </source>
</evidence>
<feature type="transmembrane region" description="Helical" evidence="8">
    <location>
        <begin position="218"/>
        <end position="238"/>
    </location>
</feature>
<feature type="transmembrane region" description="Helical" evidence="8">
    <location>
        <begin position="337"/>
        <end position="358"/>
    </location>
</feature>
<keyword evidence="5 8" id="KW-1133">Transmembrane helix</keyword>
<keyword evidence="7 8" id="KW-0924">Ammonia transport</keyword>
<comment type="caution">
    <text evidence="11">The sequence shown here is derived from an EMBL/GenBank/DDBJ whole genome shotgun (WGS) entry which is preliminary data.</text>
</comment>
<evidence type="ECO:0000256" key="7">
    <source>
        <dbReference type="ARBA" id="ARBA00023177"/>
    </source>
</evidence>
<dbReference type="PROSITE" id="PS01219">
    <property type="entry name" value="AMMONIUM_TRANSP"/>
    <property type="match status" value="1"/>
</dbReference>
<gene>
    <name evidence="11" type="ORF">ACFOEK_01080</name>
</gene>
<dbReference type="Gene3D" id="1.10.3430.10">
    <property type="entry name" value="Ammonium transporter AmtB like domains"/>
    <property type="match status" value="1"/>
</dbReference>
<comment type="subcellular location">
    <subcellularLocation>
        <location evidence="8">Cell membrane</location>
        <topology evidence="8">Multi-pass membrane protein</topology>
    </subcellularLocation>
    <subcellularLocation>
        <location evidence="1">Membrane</location>
        <topology evidence="1">Multi-pass membrane protein</topology>
    </subcellularLocation>
</comment>
<feature type="transmembrane region" description="Helical" evidence="8">
    <location>
        <begin position="122"/>
        <end position="143"/>
    </location>
</feature>
<feature type="domain" description="Ammonium transporter AmtB-like" evidence="10">
    <location>
        <begin position="31"/>
        <end position="431"/>
    </location>
</feature>
<dbReference type="InterPro" id="IPR029020">
    <property type="entry name" value="Ammonium/urea_transptr"/>
</dbReference>
<feature type="transmembrane region" description="Helical" evidence="8">
    <location>
        <begin position="64"/>
        <end position="87"/>
    </location>
</feature>
<comment type="similarity">
    <text evidence="2 8">Belongs to the ammonia transporter channel (TC 1.A.11.2) family.</text>
</comment>
<keyword evidence="3 8" id="KW-0813">Transport</keyword>
<feature type="chain" id="PRO_5046480104" description="Ammonium transporter" evidence="9">
    <location>
        <begin position="23"/>
        <end position="433"/>
    </location>
</feature>
<evidence type="ECO:0000256" key="5">
    <source>
        <dbReference type="ARBA" id="ARBA00022989"/>
    </source>
</evidence>
<accession>A0ABV7H6V0</accession>
<feature type="transmembrane region" description="Helical" evidence="8">
    <location>
        <begin position="307"/>
        <end position="325"/>
    </location>
</feature>
<keyword evidence="12" id="KW-1185">Reference proteome</keyword>
<evidence type="ECO:0000256" key="4">
    <source>
        <dbReference type="ARBA" id="ARBA00022692"/>
    </source>
</evidence>